<dbReference type="Gene3D" id="3.20.20.140">
    <property type="entry name" value="Metal-dependent hydrolases"/>
    <property type="match status" value="1"/>
</dbReference>
<dbReference type="EC" id="3.1.1.65" evidence="3"/>
<dbReference type="InterPro" id="IPR052350">
    <property type="entry name" value="Metallo-dep_Lactonases"/>
</dbReference>
<dbReference type="GO" id="GO:0050033">
    <property type="term" value="F:L-rhamnono-1,4-lactonase activity"/>
    <property type="evidence" value="ECO:0007669"/>
    <property type="project" value="UniProtKB-EC"/>
</dbReference>
<keyword evidence="3" id="KW-0378">Hydrolase</keyword>
<comment type="similarity">
    <text evidence="1">Belongs to the metallo-dependent hydrolases superfamily.</text>
</comment>
<comment type="caution">
    <text evidence="3">The sequence shown here is derived from an EMBL/GenBank/DDBJ whole genome shotgun (WGS) entry which is preliminary data.</text>
</comment>
<sequence>MATCPATDEADHLPIIDSHIHLYAASHIPRLNWTADLPSDHVLNRQNSVDEYRTATTRHAKYLKGFVFLETDRKSGLADTEWNDPLNEVDFLIRTARGTPLDGEGHRAEDSNVVLGIVPWAPVPAGREALADYLHQVRQRAGDKWLLIKGFRYLVQDKPAGTMVDPKFIEDLTWLGDHDLTFDLGIDARQGGLHQLEEACEMMDRLYEGRNTLRIIINHLCKPNLRIPAQEVTRHPDFVHWAQCIQRMARHKYTYMKLSGMFSELPMQSSDNPTDVTALLQQTKPWVDRVFEEFGLSRIMFGSDWPVCNVGGPGTAKSWNHWYDLVNTILTSRDCSEEDRAQIWAGSAAKAYNIT</sequence>
<dbReference type="InterPro" id="IPR006680">
    <property type="entry name" value="Amidohydro-rel"/>
</dbReference>
<reference evidence="3" key="1">
    <citation type="submission" date="2022-10" db="EMBL/GenBank/DDBJ databases">
        <title>Culturing micro-colonial fungi from biological soil crusts in the Mojave desert and describing Neophaeococcomyces mojavensis, and introducing the new genera and species Taxawa tesnikishii.</title>
        <authorList>
            <person name="Kurbessoian T."/>
            <person name="Stajich J.E."/>
        </authorList>
    </citation>
    <scope>NUCLEOTIDE SEQUENCE</scope>
    <source>
        <strain evidence="3">TK_41</strain>
    </source>
</reference>
<dbReference type="SUPFAM" id="SSF51556">
    <property type="entry name" value="Metallo-dependent hydrolases"/>
    <property type="match status" value="1"/>
</dbReference>
<dbReference type="PANTHER" id="PTHR43569">
    <property type="entry name" value="AMIDOHYDROLASE"/>
    <property type="match status" value="1"/>
</dbReference>
<accession>A0AA38XGE1</accession>
<dbReference type="Proteomes" id="UP001172673">
    <property type="component" value="Unassembled WGS sequence"/>
</dbReference>
<evidence type="ECO:0000259" key="2">
    <source>
        <dbReference type="Pfam" id="PF04909"/>
    </source>
</evidence>
<dbReference type="AlphaFoldDB" id="A0AA38XGE1"/>
<gene>
    <name evidence="3" type="primary">LRA2</name>
    <name evidence="3" type="ORF">H2200_002939</name>
</gene>
<dbReference type="EMBL" id="JAPDRK010000004">
    <property type="protein sequence ID" value="KAJ9612998.1"/>
    <property type="molecule type" value="Genomic_DNA"/>
</dbReference>
<proteinExistence type="inferred from homology"/>
<evidence type="ECO:0000313" key="4">
    <source>
        <dbReference type="Proteomes" id="UP001172673"/>
    </source>
</evidence>
<dbReference type="PANTHER" id="PTHR43569:SF2">
    <property type="entry name" value="AMIDOHYDROLASE-RELATED DOMAIN-CONTAINING PROTEIN"/>
    <property type="match status" value="1"/>
</dbReference>
<keyword evidence="4" id="KW-1185">Reference proteome</keyword>
<feature type="domain" description="Amidohydrolase-related" evidence="2">
    <location>
        <begin position="121"/>
        <end position="353"/>
    </location>
</feature>
<protein>
    <submittedName>
        <fullName evidence="3">L-rhamnono-gamma-lactonase</fullName>
        <ecNumber evidence="3">3.1.1.65</ecNumber>
    </submittedName>
</protein>
<dbReference type="Pfam" id="PF04909">
    <property type="entry name" value="Amidohydro_2"/>
    <property type="match status" value="1"/>
</dbReference>
<organism evidence="3 4">
    <name type="scientific">Cladophialophora chaetospira</name>
    <dbReference type="NCBI Taxonomy" id="386627"/>
    <lineage>
        <taxon>Eukaryota</taxon>
        <taxon>Fungi</taxon>
        <taxon>Dikarya</taxon>
        <taxon>Ascomycota</taxon>
        <taxon>Pezizomycotina</taxon>
        <taxon>Eurotiomycetes</taxon>
        <taxon>Chaetothyriomycetidae</taxon>
        <taxon>Chaetothyriales</taxon>
        <taxon>Herpotrichiellaceae</taxon>
        <taxon>Cladophialophora</taxon>
    </lineage>
</organism>
<dbReference type="InterPro" id="IPR032466">
    <property type="entry name" value="Metal_Hydrolase"/>
</dbReference>
<evidence type="ECO:0000256" key="1">
    <source>
        <dbReference type="ARBA" id="ARBA00038310"/>
    </source>
</evidence>
<name>A0AA38XGE1_9EURO</name>
<evidence type="ECO:0000313" key="3">
    <source>
        <dbReference type="EMBL" id="KAJ9612998.1"/>
    </source>
</evidence>